<reference evidence="1" key="1">
    <citation type="submission" date="2020-05" db="EMBL/GenBank/DDBJ databases">
        <title>Large-scale comparative analyses of tick genomes elucidate their genetic diversity and vector capacities.</title>
        <authorList>
            <person name="Jia N."/>
            <person name="Wang J."/>
            <person name="Shi W."/>
            <person name="Du L."/>
            <person name="Sun Y."/>
            <person name="Zhan W."/>
            <person name="Jiang J."/>
            <person name="Wang Q."/>
            <person name="Zhang B."/>
            <person name="Ji P."/>
            <person name="Sakyi L.B."/>
            <person name="Cui X."/>
            <person name="Yuan T."/>
            <person name="Jiang B."/>
            <person name="Yang W."/>
            <person name="Lam T.T.-Y."/>
            <person name="Chang Q."/>
            <person name="Ding S."/>
            <person name="Wang X."/>
            <person name="Zhu J."/>
            <person name="Ruan X."/>
            <person name="Zhao L."/>
            <person name="Wei J."/>
            <person name="Que T."/>
            <person name="Du C."/>
            <person name="Cheng J."/>
            <person name="Dai P."/>
            <person name="Han X."/>
            <person name="Huang E."/>
            <person name="Gao Y."/>
            <person name="Liu J."/>
            <person name="Shao H."/>
            <person name="Ye R."/>
            <person name="Li L."/>
            <person name="Wei W."/>
            <person name="Wang X."/>
            <person name="Wang C."/>
            <person name="Yang T."/>
            <person name="Huo Q."/>
            <person name="Li W."/>
            <person name="Guo W."/>
            <person name="Chen H."/>
            <person name="Zhou L."/>
            <person name="Ni X."/>
            <person name="Tian J."/>
            <person name="Zhou Y."/>
            <person name="Sheng Y."/>
            <person name="Liu T."/>
            <person name="Pan Y."/>
            <person name="Xia L."/>
            <person name="Li J."/>
            <person name="Zhao F."/>
            <person name="Cao W."/>
        </authorList>
    </citation>
    <scope>NUCLEOTIDE SEQUENCE</scope>
    <source>
        <strain evidence="1">Hyas-2018</strain>
    </source>
</reference>
<keyword evidence="2" id="KW-1185">Reference proteome</keyword>
<evidence type="ECO:0000313" key="2">
    <source>
        <dbReference type="Proteomes" id="UP000821845"/>
    </source>
</evidence>
<name>A0ACB7TRD9_HYAAI</name>
<protein>
    <submittedName>
        <fullName evidence="1">Uncharacterized protein</fullName>
    </submittedName>
</protein>
<comment type="caution">
    <text evidence="1">The sequence shown here is derived from an EMBL/GenBank/DDBJ whole genome shotgun (WGS) entry which is preliminary data.</text>
</comment>
<dbReference type="Proteomes" id="UP000821845">
    <property type="component" value="Chromosome 1"/>
</dbReference>
<gene>
    <name evidence="1" type="ORF">HPB50_025869</name>
</gene>
<proteinExistence type="predicted"/>
<dbReference type="EMBL" id="CM023481">
    <property type="protein sequence ID" value="KAH6948696.1"/>
    <property type="molecule type" value="Genomic_DNA"/>
</dbReference>
<sequence length="387" mass="43233">MHTHRRGPASDPVAAVASQKPEAGNRRGRGERTLAAAMMKLFARRTILRTPRMPSCKSRGSTVVLVFSLCLEHPPLPPSPLSSCKGGVPTAKRSKQATSTAEANIVRGRRPPSRSRRIAEYSESLRLEEKRDRCSLAITMAHNARSVDITELSGDIIKLVFKGKKAFVRYVDPETATANMKIIEKAVGKGKVLRVEKCKTRKQAMVSNMLDLFRLPFNCTVARLKQQFPYSRVCVLKHGFARLSFKSSDDLKRAIQRPGCHTIDGHPIRLSLVKELRKEDDYYYGGGRQSRESRGDDYYSGRGTRGWKRGSVPAGRPFWRGDGGRGGGASNSRMGSRIPDWESGGRGDWCEFGDWDSRRGSNRFFWNSGGGSRRGRRGGRRGSWARF</sequence>
<accession>A0ACB7TRD9</accession>
<organism evidence="1 2">
    <name type="scientific">Hyalomma asiaticum</name>
    <name type="common">Tick</name>
    <dbReference type="NCBI Taxonomy" id="266040"/>
    <lineage>
        <taxon>Eukaryota</taxon>
        <taxon>Metazoa</taxon>
        <taxon>Ecdysozoa</taxon>
        <taxon>Arthropoda</taxon>
        <taxon>Chelicerata</taxon>
        <taxon>Arachnida</taxon>
        <taxon>Acari</taxon>
        <taxon>Parasitiformes</taxon>
        <taxon>Ixodida</taxon>
        <taxon>Ixodoidea</taxon>
        <taxon>Ixodidae</taxon>
        <taxon>Hyalomminae</taxon>
        <taxon>Hyalomma</taxon>
    </lineage>
</organism>
<evidence type="ECO:0000313" key="1">
    <source>
        <dbReference type="EMBL" id="KAH6948696.1"/>
    </source>
</evidence>